<feature type="non-terminal residue" evidence="1">
    <location>
        <position position="220"/>
    </location>
</feature>
<sequence>LYKIFATINQDNSTFQYESKDAYNNLLESNSDSLFIVPFKSSSTPYNFEYSTSSSNLAHFNSSLYASEYSTSSHNSEQLALPLDSSEDITLPLDNLDYSNSLNTNFLQSTRKHKSVFVILSNKKSKPGKKKCKEMFILLTSTSTLGAHLRTVHHLLEKEELLGLKELIDLLKPFACATTLMGEDPKIEGYLAAILDPRFKNLEFASEKFEETKKYLRQKM</sequence>
<comment type="caution">
    <text evidence="1">The sequence shown here is derived from an EMBL/GenBank/DDBJ whole genome shotgun (WGS) entry which is preliminary data.</text>
</comment>
<dbReference type="EMBL" id="CAJVPW010011485">
    <property type="protein sequence ID" value="CAG8626229.1"/>
    <property type="molecule type" value="Genomic_DNA"/>
</dbReference>
<reference evidence="1" key="1">
    <citation type="submission" date="2021-06" db="EMBL/GenBank/DDBJ databases">
        <authorList>
            <person name="Kallberg Y."/>
            <person name="Tangrot J."/>
            <person name="Rosling A."/>
        </authorList>
    </citation>
    <scope>NUCLEOTIDE SEQUENCE</scope>
    <source>
        <strain evidence="1">28 12/20/2015</strain>
    </source>
</reference>
<protein>
    <submittedName>
        <fullName evidence="1">11280_t:CDS:1</fullName>
    </submittedName>
</protein>
<evidence type="ECO:0000313" key="1">
    <source>
        <dbReference type="EMBL" id="CAG8626229.1"/>
    </source>
</evidence>
<evidence type="ECO:0000313" key="2">
    <source>
        <dbReference type="Proteomes" id="UP000789366"/>
    </source>
</evidence>
<keyword evidence="2" id="KW-1185">Reference proteome</keyword>
<feature type="non-terminal residue" evidence="1">
    <location>
        <position position="1"/>
    </location>
</feature>
<accession>A0ACA9N0H9</accession>
<organism evidence="1 2">
    <name type="scientific">Cetraspora pellucida</name>
    <dbReference type="NCBI Taxonomy" id="1433469"/>
    <lineage>
        <taxon>Eukaryota</taxon>
        <taxon>Fungi</taxon>
        <taxon>Fungi incertae sedis</taxon>
        <taxon>Mucoromycota</taxon>
        <taxon>Glomeromycotina</taxon>
        <taxon>Glomeromycetes</taxon>
        <taxon>Diversisporales</taxon>
        <taxon>Gigasporaceae</taxon>
        <taxon>Cetraspora</taxon>
    </lineage>
</organism>
<dbReference type="Proteomes" id="UP000789366">
    <property type="component" value="Unassembled WGS sequence"/>
</dbReference>
<name>A0ACA9N0H9_9GLOM</name>
<proteinExistence type="predicted"/>
<gene>
    <name evidence="1" type="ORF">SPELUC_LOCUS8060</name>
</gene>